<gene>
    <name evidence="2" type="ORF">ALGA_0772</name>
</gene>
<dbReference type="Gene3D" id="3.40.50.2300">
    <property type="match status" value="1"/>
</dbReference>
<dbReference type="KEGG" id="mbas:ALGA_0772"/>
<keyword evidence="3" id="KW-1185">Reference proteome</keyword>
<dbReference type="AlphaFoldDB" id="A0A1Y1CIQ5"/>
<dbReference type="EMBL" id="AP018042">
    <property type="protein sequence ID" value="BAX79161.1"/>
    <property type="molecule type" value="Genomic_DNA"/>
</dbReference>
<dbReference type="OrthoDB" id="1490554at2"/>
<dbReference type="InterPro" id="IPR007492">
    <property type="entry name" value="LytTR_DNA-bd_dom"/>
</dbReference>
<keyword evidence="2" id="KW-0238">DNA-binding</keyword>
<accession>A0A1Y1CIQ5</accession>
<dbReference type="PANTHER" id="PTHR37299:SF1">
    <property type="entry name" value="STAGE 0 SPORULATION PROTEIN A HOMOLOG"/>
    <property type="match status" value="1"/>
</dbReference>
<dbReference type="Proteomes" id="UP000218267">
    <property type="component" value="Chromosome"/>
</dbReference>
<name>A0A1Y1CIQ5_9BACT</name>
<dbReference type="GO" id="GO:0000156">
    <property type="term" value="F:phosphorelay response regulator activity"/>
    <property type="evidence" value="ECO:0007669"/>
    <property type="project" value="InterPro"/>
</dbReference>
<dbReference type="RefSeq" id="WP_096428089.1">
    <property type="nucleotide sequence ID" value="NZ_AP018042.1"/>
</dbReference>
<dbReference type="Gene3D" id="2.40.50.1020">
    <property type="entry name" value="LytTr DNA-binding domain"/>
    <property type="match status" value="1"/>
</dbReference>
<evidence type="ECO:0000313" key="2">
    <source>
        <dbReference type="EMBL" id="BAX79161.1"/>
    </source>
</evidence>
<sequence length="256" mass="29567">MILTDKIRSLIFHCNENDIKTVDDLLTVNCEDVIVLGGHTSTDGIGKLLEIHKPDIVFISSNLAQESSFDSILKGERSFEIIFMTENDEFAIQAFKFSALYCISKPFSKKQVMEGIVRFRLKSSHHAFNRLESLFLEKKDNEYRLVLPDAIGFRLVNVNELTRCEADGCYTKFYLIGEERCVVSRPLSSFIDLLPRHLFCRVHNKHLINLNFVKQYVKGRGGHVILQDGSKVEVSERKKKEFIERLKYFAYSFLEA</sequence>
<dbReference type="GO" id="GO:0003677">
    <property type="term" value="F:DNA binding"/>
    <property type="evidence" value="ECO:0007669"/>
    <property type="project" value="UniProtKB-KW"/>
</dbReference>
<evidence type="ECO:0000313" key="3">
    <source>
        <dbReference type="Proteomes" id="UP000218267"/>
    </source>
</evidence>
<feature type="domain" description="HTH LytTR-type" evidence="1">
    <location>
        <begin position="151"/>
        <end position="247"/>
    </location>
</feature>
<dbReference type="Pfam" id="PF04397">
    <property type="entry name" value="LytTR"/>
    <property type="match status" value="1"/>
</dbReference>
<reference evidence="2 3" key="1">
    <citation type="journal article" date="2018" name="Mar. Genomics">
        <title>Complete genome sequence of Marinifilaceae bacterium strain SPP2, isolated from the Antarctic marine sediment.</title>
        <authorList>
            <person name="Watanabe M."/>
            <person name="Kojima H."/>
            <person name="Fukui M."/>
        </authorList>
    </citation>
    <scope>NUCLEOTIDE SEQUENCE [LARGE SCALE GENOMIC DNA]</scope>
    <source>
        <strain evidence="2 3">SPP2</strain>
    </source>
</reference>
<reference evidence="3" key="2">
    <citation type="journal article" date="2020" name="Antonie Van Leeuwenhoek">
        <title>Labilibaculum antarcticum sp. nov., a novel facultative anaerobic, psychrotorelant bacterium isolated from marine sediment of Antarctica.</title>
        <authorList>
            <person name="Watanabe M."/>
            <person name="Kojima H."/>
            <person name="Fukui M."/>
        </authorList>
    </citation>
    <scope>NUCLEOTIDE SEQUENCE [LARGE SCALE GENOMIC DNA]</scope>
    <source>
        <strain evidence="3">SPP2</strain>
    </source>
</reference>
<evidence type="ECO:0000259" key="1">
    <source>
        <dbReference type="SMART" id="SM00850"/>
    </source>
</evidence>
<dbReference type="SMART" id="SM00850">
    <property type="entry name" value="LytTR"/>
    <property type="match status" value="1"/>
</dbReference>
<proteinExistence type="predicted"/>
<protein>
    <submittedName>
        <fullName evidence="2">DNA-binding response regulator</fullName>
    </submittedName>
</protein>
<dbReference type="SUPFAM" id="SSF52172">
    <property type="entry name" value="CheY-like"/>
    <property type="match status" value="1"/>
</dbReference>
<dbReference type="InterPro" id="IPR011006">
    <property type="entry name" value="CheY-like_superfamily"/>
</dbReference>
<organism evidence="2 3">
    <name type="scientific">Labilibaculum antarcticum</name>
    <dbReference type="NCBI Taxonomy" id="1717717"/>
    <lineage>
        <taxon>Bacteria</taxon>
        <taxon>Pseudomonadati</taxon>
        <taxon>Bacteroidota</taxon>
        <taxon>Bacteroidia</taxon>
        <taxon>Marinilabiliales</taxon>
        <taxon>Marinifilaceae</taxon>
        <taxon>Labilibaculum</taxon>
    </lineage>
</organism>
<dbReference type="InterPro" id="IPR046947">
    <property type="entry name" value="LytR-like"/>
</dbReference>
<dbReference type="PANTHER" id="PTHR37299">
    <property type="entry name" value="TRANSCRIPTIONAL REGULATOR-RELATED"/>
    <property type="match status" value="1"/>
</dbReference>